<evidence type="ECO:0000313" key="3">
    <source>
        <dbReference type="Proteomes" id="UP000247409"/>
    </source>
</evidence>
<dbReference type="EMBL" id="NBIV01000185">
    <property type="protein sequence ID" value="PXF41902.1"/>
    <property type="molecule type" value="Genomic_DNA"/>
</dbReference>
<accession>A0A2V3IIK5</accession>
<organism evidence="2 3">
    <name type="scientific">Gracilariopsis chorda</name>
    <dbReference type="NCBI Taxonomy" id="448386"/>
    <lineage>
        <taxon>Eukaryota</taxon>
        <taxon>Rhodophyta</taxon>
        <taxon>Florideophyceae</taxon>
        <taxon>Rhodymeniophycidae</taxon>
        <taxon>Gracilariales</taxon>
        <taxon>Gracilariaceae</taxon>
        <taxon>Gracilariopsis</taxon>
    </lineage>
</organism>
<keyword evidence="1" id="KW-0812">Transmembrane</keyword>
<keyword evidence="3" id="KW-1185">Reference proteome</keyword>
<feature type="transmembrane region" description="Helical" evidence="1">
    <location>
        <begin position="66"/>
        <end position="86"/>
    </location>
</feature>
<feature type="transmembrane region" description="Helical" evidence="1">
    <location>
        <begin position="394"/>
        <end position="414"/>
    </location>
</feature>
<reference evidence="2 3" key="1">
    <citation type="journal article" date="2018" name="Mol. Biol. Evol.">
        <title>Analysis of the draft genome of the red seaweed Gracilariopsis chorda provides insights into genome size evolution in Rhodophyta.</title>
        <authorList>
            <person name="Lee J."/>
            <person name="Yang E.C."/>
            <person name="Graf L."/>
            <person name="Yang J.H."/>
            <person name="Qiu H."/>
            <person name="Zel Zion U."/>
            <person name="Chan C.X."/>
            <person name="Stephens T.G."/>
            <person name="Weber A.P.M."/>
            <person name="Boo G.H."/>
            <person name="Boo S.M."/>
            <person name="Kim K.M."/>
            <person name="Shin Y."/>
            <person name="Jung M."/>
            <person name="Lee S.J."/>
            <person name="Yim H.S."/>
            <person name="Lee J.H."/>
            <person name="Bhattacharya D."/>
            <person name="Yoon H.S."/>
        </authorList>
    </citation>
    <scope>NUCLEOTIDE SEQUENCE [LARGE SCALE GENOMIC DNA]</scope>
    <source>
        <strain evidence="2 3">SKKU-2015</strain>
        <tissue evidence="2">Whole body</tissue>
    </source>
</reference>
<evidence type="ECO:0000313" key="2">
    <source>
        <dbReference type="EMBL" id="PXF41902.1"/>
    </source>
</evidence>
<keyword evidence="1" id="KW-0472">Membrane</keyword>
<keyword evidence="1" id="KW-1133">Transmembrane helix</keyword>
<dbReference type="AlphaFoldDB" id="A0A2V3IIK5"/>
<gene>
    <name evidence="2" type="ORF">BWQ96_08354</name>
</gene>
<dbReference type="Proteomes" id="UP000247409">
    <property type="component" value="Unassembled WGS sequence"/>
</dbReference>
<dbReference type="OrthoDB" id="4541at2759"/>
<sequence length="487" mass="55983">MELHTSLPVPVFNVLKYLLIALATDGVVRNGLDSFEHFRRRLSFYRGYSVQFETTRIDRYNVLHRISFRDFLSLFLLFITLAAYGVEISLEFATDSRAVRFRIAGNVRRLNFTRGVCSLDTILYQENANRFARLAEECVVLENGMYRLYRPIWIISPEKTPQPLCEPTSENLLYESKEVYHALEGKGEQAKREIKELLRTMSLHSYKSNGDAKRAVISMRITSKDVVGKFVHEDADALPIISAAFIKRLSKTGVKCFGTVRGRHGEGMMRLAMLACTNGFTENSTMSYAEGTGLVEIDVEDIDKEWSTIIAVDNRRSLYQFARKVVRERLENNAVAFAVFLAESRAQDKINVNKYAIAYRNCRKLSVPSRNPESWIENVPISNSELRTTATVKLWAIVTLVCWLVVVTAARILLHAVANHRGMPNRLFGEQQIVCLWVEEKDRENHDCIEKCRRAYLSVETGYFKDHITATRQPKDIIRDRRKRFSP</sequence>
<name>A0A2V3IIK5_9FLOR</name>
<protein>
    <submittedName>
        <fullName evidence="2">Uncharacterized protein</fullName>
    </submittedName>
</protein>
<evidence type="ECO:0000256" key="1">
    <source>
        <dbReference type="SAM" id="Phobius"/>
    </source>
</evidence>
<proteinExistence type="predicted"/>
<comment type="caution">
    <text evidence="2">The sequence shown here is derived from an EMBL/GenBank/DDBJ whole genome shotgun (WGS) entry which is preliminary data.</text>
</comment>
<feature type="transmembrane region" description="Helical" evidence="1">
    <location>
        <begin position="14"/>
        <end position="32"/>
    </location>
</feature>